<dbReference type="OrthoDB" id="9765926at2"/>
<keyword evidence="6" id="KW-1185">Reference proteome</keyword>
<dbReference type="Pfam" id="PF18962">
    <property type="entry name" value="Por_Secre_tail"/>
    <property type="match status" value="1"/>
</dbReference>
<dbReference type="EMBL" id="PPEH01000005">
    <property type="protein sequence ID" value="PNW12862.1"/>
    <property type="molecule type" value="Genomic_DNA"/>
</dbReference>
<proteinExistence type="predicted"/>
<dbReference type="NCBIfam" id="TIGR04183">
    <property type="entry name" value="Por_Secre_tail"/>
    <property type="match status" value="1"/>
</dbReference>
<dbReference type="RefSeq" id="WP_103292265.1">
    <property type="nucleotide sequence ID" value="NZ_CP033924.1"/>
</dbReference>
<dbReference type="KEGG" id="clac:EG342_18995"/>
<organism evidence="4 5">
    <name type="scientific">Chryseobacterium lactis</name>
    <dbReference type="NCBI Taxonomy" id="1241981"/>
    <lineage>
        <taxon>Bacteria</taxon>
        <taxon>Pseudomonadati</taxon>
        <taxon>Bacteroidota</taxon>
        <taxon>Flavobacteriia</taxon>
        <taxon>Flavobacteriales</taxon>
        <taxon>Weeksellaceae</taxon>
        <taxon>Chryseobacterium group</taxon>
        <taxon>Chryseobacterium</taxon>
    </lineage>
</organism>
<protein>
    <submittedName>
        <fullName evidence="3">T9SS C-terminal target domain-containing protein</fullName>
    </submittedName>
</protein>
<dbReference type="Proteomes" id="UP000236262">
    <property type="component" value="Unassembled WGS sequence"/>
</dbReference>
<gene>
    <name evidence="4" type="ORF">C1637_13570</name>
    <name evidence="3" type="ORF">EG342_18995</name>
</gene>
<accession>A0A3G6RRY3</accession>
<dbReference type="EMBL" id="CP033924">
    <property type="protein sequence ID" value="AZA83845.1"/>
    <property type="molecule type" value="Genomic_DNA"/>
</dbReference>
<sequence length="570" mass="62477">MRKICLTALLSFPLLLFSQGENNHWYFGNNAAVKFASPTTPTVLTDSNMSADWNAVGSVSDSNGKLLFYTNGKSVWNRQHQLMSGTILSGGTQAGMQLAILKHPSNPALYYVFDPVPFIYAGGSYSPGISNYSIIDMSAGALGTDGNPLGEFLPNNISIPLTGPDERSFSALNVGVVQHADKKSFWVLIPSKEKMYSYLVGNQGIVNYPVISDMPFPITNFSYTSGSAYMKVSPILNNNPNFSNFVYLSYWGAGVPDWQKTRVLSFDNATGKITPNYVLDIDFDPQSSSSAEFNKDGSIMYVANNSNSSTYALDMTSTANPVPNYLLPVNSSSPALEAEDIQRNKYGDIYIGYGTNTDYLAKIINPNVFNGANVDVNNLYLQGRSTSHVLPKLNQIYESNSAQCLQDITLNSQELNAAYTYQASNTIKTEIAYSIDAGKDITMKAGQSITLLPDTSINGKYYATIEDCPSSVMKMMKKERNQNVRVSLDLRTKKEVASSKVSIYPNPVSDVLQIRASSDIKNISVTDISGKMINVKLDGDKVDVRNLPSGNYILTIETKEGKTTNKFIKK</sequence>
<feature type="domain" description="Secretion system C-terminal sorting" evidence="2">
    <location>
        <begin position="503"/>
        <end position="568"/>
    </location>
</feature>
<evidence type="ECO:0000313" key="6">
    <source>
        <dbReference type="Proteomes" id="UP000279972"/>
    </source>
</evidence>
<evidence type="ECO:0000313" key="3">
    <source>
        <dbReference type="EMBL" id="AZA83845.1"/>
    </source>
</evidence>
<dbReference type="Proteomes" id="UP000279972">
    <property type="component" value="Chromosome"/>
</dbReference>
<dbReference type="AlphaFoldDB" id="A0A3G6RRY3"/>
<evidence type="ECO:0000259" key="2">
    <source>
        <dbReference type="Pfam" id="PF18962"/>
    </source>
</evidence>
<evidence type="ECO:0000313" key="5">
    <source>
        <dbReference type="Proteomes" id="UP000236262"/>
    </source>
</evidence>
<name>A0A3G6RRY3_CHRLC</name>
<keyword evidence="1" id="KW-0732">Signal</keyword>
<dbReference type="InterPro" id="IPR026444">
    <property type="entry name" value="Secre_tail"/>
</dbReference>
<reference evidence="4 5" key="1">
    <citation type="submission" date="2018-01" db="EMBL/GenBank/DDBJ databases">
        <title>Draft genome sequences of Chryseobacterium lactis NCTC11390, Chryseobacterium oncorhynchi 701B-08, and Chryseobacterium viscerum 687B-08.</title>
        <authorList>
            <person name="Jeong J.-J."/>
            <person name="Lee Y.J."/>
            <person name="Park B."/>
            <person name="Choi I.-G."/>
            <person name="Kim K.D."/>
        </authorList>
    </citation>
    <scope>NUCLEOTIDE SEQUENCE [LARGE SCALE GENOMIC DNA]</scope>
    <source>
        <strain evidence="4 5">NCTC11390</strain>
    </source>
</reference>
<evidence type="ECO:0000313" key="4">
    <source>
        <dbReference type="EMBL" id="PNW12862.1"/>
    </source>
</evidence>
<reference evidence="3 6" key="2">
    <citation type="submission" date="2018-11" db="EMBL/GenBank/DDBJ databases">
        <title>Proposal to divide the Flavobacteriaceae and reorganize its genera based on Amino Acid Identity values calculated from whole genome sequences.</title>
        <authorList>
            <person name="Nicholson A.C."/>
            <person name="Gulvik C.A."/>
            <person name="Whitney A.M."/>
            <person name="Humrighouse B.W."/>
            <person name="Bell M."/>
            <person name="Holmes B."/>
            <person name="Steigerwalt A.G."/>
            <person name="Villarma A."/>
            <person name="Sheth M."/>
            <person name="Batra D."/>
            <person name="Pryor J."/>
            <person name="Bernardet J.-F."/>
            <person name="Hugo C."/>
            <person name="Kampfer P."/>
            <person name="Newman J."/>
            <person name="McQuiston J.R."/>
        </authorList>
    </citation>
    <scope>NUCLEOTIDE SEQUENCE [LARGE SCALE GENOMIC DNA]</scope>
    <source>
        <strain evidence="3 6">KC_1864</strain>
    </source>
</reference>
<evidence type="ECO:0000256" key="1">
    <source>
        <dbReference type="ARBA" id="ARBA00022729"/>
    </source>
</evidence>